<dbReference type="SUPFAM" id="SSF53850">
    <property type="entry name" value="Periplasmic binding protein-like II"/>
    <property type="match status" value="1"/>
</dbReference>
<dbReference type="InterPro" id="IPR000847">
    <property type="entry name" value="LysR_HTH_N"/>
</dbReference>
<evidence type="ECO:0000256" key="2">
    <source>
        <dbReference type="ARBA" id="ARBA00023015"/>
    </source>
</evidence>
<dbReference type="CDD" id="cd08432">
    <property type="entry name" value="PBP2_GcdR_TrpI_HvrB_AmpR_like"/>
    <property type="match status" value="1"/>
</dbReference>
<dbReference type="InterPro" id="IPR036388">
    <property type="entry name" value="WH-like_DNA-bd_sf"/>
</dbReference>
<dbReference type="InterPro" id="IPR005119">
    <property type="entry name" value="LysR_subst-bd"/>
</dbReference>
<name>A0ABX7B0C7_9PROT</name>
<evidence type="ECO:0000313" key="6">
    <source>
        <dbReference type="EMBL" id="QQP87611.1"/>
    </source>
</evidence>
<dbReference type="RefSeq" id="WP_201071068.1">
    <property type="nucleotide sequence ID" value="NZ_CP067420.1"/>
</dbReference>
<dbReference type="Proteomes" id="UP000595197">
    <property type="component" value="Chromosome"/>
</dbReference>
<keyword evidence="3" id="KW-0238">DNA-binding</keyword>
<gene>
    <name evidence="6" type="primary">gcvA</name>
    <name evidence="6" type="ORF">IGS68_16045</name>
</gene>
<proteinExistence type="inferred from homology"/>
<sequence>MRNRLSIKSIQAFEAAARLGSFAAAAEELAVTPSAVSHQVKLLEEQLGISLFHRVHRAVVLTDAGRHLATEVIAAFARIDAATRHAEVAGMSAVLTVHSTPSFASQWLMRRLTQFGEHHPGIDIRLHASVEVIDLGQGAVDVEIRYNPGPPAAGTVMVPFPDDLIVPMCSPSLAGGIKPIRKPADLAHHTLIHSEITILGWRDWARRHRKVRLDLERGPRFDRSFMAISAAVDGLGVCLDSLLLAEQELRTGKLVVPFAGDVMTFQGHGFVTLRSKTDLPKVKSFREWLFAELAESRKWADRFMADGMCAPAPPS</sequence>
<dbReference type="Pfam" id="PF00126">
    <property type="entry name" value="HTH_1"/>
    <property type="match status" value="1"/>
</dbReference>
<dbReference type="EMBL" id="CP067420">
    <property type="protein sequence ID" value="QQP87611.1"/>
    <property type="molecule type" value="Genomic_DNA"/>
</dbReference>
<dbReference type="Pfam" id="PF03466">
    <property type="entry name" value="LysR_substrate"/>
    <property type="match status" value="1"/>
</dbReference>
<evidence type="ECO:0000256" key="4">
    <source>
        <dbReference type="ARBA" id="ARBA00023163"/>
    </source>
</evidence>
<organism evidence="6 7">
    <name type="scientific">Skermanella cutis</name>
    <dbReference type="NCBI Taxonomy" id="2775420"/>
    <lineage>
        <taxon>Bacteria</taxon>
        <taxon>Pseudomonadati</taxon>
        <taxon>Pseudomonadota</taxon>
        <taxon>Alphaproteobacteria</taxon>
        <taxon>Rhodospirillales</taxon>
        <taxon>Azospirillaceae</taxon>
        <taxon>Skermanella</taxon>
    </lineage>
</organism>
<keyword evidence="2" id="KW-0805">Transcription regulation</keyword>
<protein>
    <submittedName>
        <fullName evidence="6">Transcriptional regulator GcvA</fullName>
    </submittedName>
</protein>
<keyword evidence="7" id="KW-1185">Reference proteome</keyword>
<dbReference type="InterPro" id="IPR036390">
    <property type="entry name" value="WH_DNA-bd_sf"/>
</dbReference>
<dbReference type="Gene3D" id="1.10.10.10">
    <property type="entry name" value="Winged helix-like DNA-binding domain superfamily/Winged helix DNA-binding domain"/>
    <property type="match status" value="1"/>
</dbReference>
<evidence type="ECO:0000256" key="3">
    <source>
        <dbReference type="ARBA" id="ARBA00023125"/>
    </source>
</evidence>
<dbReference type="PANTHER" id="PTHR30537">
    <property type="entry name" value="HTH-TYPE TRANSCRIPTIONAL REGULATOR"/>
    <property type="match status" value="1"/>
</dbReference>
<dbReference type="PRINTS" id="PR00039">
    <property type="entry name" value="HTHLYSR"/>
</dbReference>
<reference evidence="6" key="1">
    <citation type="submission" date="2021-02" db="EMBL/GenBank/DDBJ databases">
        <title>Skermanella TT6 skin isolate.</title>
        <authorList>
            <person name="Lee K."/>
            <person name="Ganzorig M."/>
        </authorList>
    </citation>
    <scope>NUCLEOTIDE SEQUENCE</scope>
    <source>
        <strain evidence="6">TT6</strain>
    </source>
</reference>
<evidence type="ECO:0000259" key="5">
    <source>
        <dbReference type="PROSITE" id="PS50931"/>
    </source>
</evidence>
<dbReference type="SUPFAM" id="SSF46785">
    <property type="entry name" value="Winged helix' DNA-binding domain"/>
    <property type="match status" value="1"/>
</dbReference>
<feature type="domain" description="HTH lysR-type" evidence="5">
    <location>
        <begin position="5"/>
        <end position="62"/>
    </location>
</feature>
<dbReference type="Gene3D" id="3.40.190.10">
    <property type="entry name" value="Periplasmic binding protein-like II"/>
    <property type="match status" value="2"/>
</dbReference>
<dbReference type="InterPro" id="IPR058163">
    <property type="entry name" value="LysR-type_TF_proteobact-type"/>
</dbReference>
<comment type="similarity">
    <text evidence="1">Belongs to the LysR transcriptional regulatory family.</text>
</comment>
<keyword evidence="4" id="KW-0804">Transcription</keyword>
<dbReference type="PROSITE" id="PS50931">
    <property type="entry name" value="HTH_LYSR"/>
    <property type="match status" value="1"/>
</dbReference>
<dbReference type="PANTHER" id="PTHR30537:SF58">
    <property type="entry name" value="HTH-TYPE TRANSCRIPTIONAL REGULATOR PERR"/>
    <property type="match status" value="1"/>
</dbReference>
<evidence type="ECO:0000313" key="7">
    <source>
        <dbReference type="Proteomes" id="UP000595197"/>
    </source>
</evidence>
<accession>A0ABX7B0C7</accession>
<dbReference type="NCBIfam" id="NF008352">
    <property type="entry name" value="PRK11139.1"/>
    <property type="match status" value="1"/>
</dbReference>
<evidence type="ECO:0000256" key="1">
    <source>
        <dbReference type="ARBA" id="ARBA00009437"/>
    </source>
</evidence>